<dbReference type="RefSeq" id="XP_022580072.1">
    <property type="nucleotide sequence ID" value="XM_022726821.1"/>
</dbReference>
<keyword evidence="5" id="KW-0328">Glycosyltransferase</keyword>
<evidence type="ECO:0000256" key="9">
    <source>
        <dbReference type="ARBA" id="ARBA00022989"/>
    </source>
</evidence>
<keyword evidence="13" id="KW-1185">Reference proteome</keyword>
<dbReference type="EMBL" id="KV878344">
    <property type="protein sequence ID" value="OJJ45562.1"/>
    <property type="molecule type" value="Genomic_DNA"/>
</dbReference>
<keyword evidence="6" id="KW-0808">Transferase</keyword>
<dbReference type="Gene3D" id="3.40.50.2000">
    <property type="entry name" value="Glycogen Phosphorylase B"/>
    <property type="match status" value="1"/>
</dbReference>
<keyword evidence="7" id="KW-0812">Transmembrane</keyword>
<keyword evidence="9" id="KW-1133">Transmembrane helix</keyword>
<dbReference type="VEuPathDB" id="FungiDB:ASPZODRAFT_167328"/>
<comment type="function">
    <text evidence="11">Participates in the formation of the lipid-linked precursor oligosaccharide for N-glycosylation. Involved in assembling the dolichol-pyrophosphate-GlcNAc(2)-Man(5) intermediate on the cytoplasmic surface of the ER.</text>
</comment>
<dbReference type="FunFam" id="3.40.50.2000:FF:000162">
    <property type="entry name" value="Beta-1,4-mannosyltransferase (Alg1), putative"/>
    <property type="match status" value="1"/>
</dbReference>
<evidence type="ECO:0000256" key="10">
    <source>
        <dbReference type="ARBA" id="ARBA00023136"/>
    </source>
</evidence>
<dbReference type="GO" id="GO:0004578">
    <property type="term" value="F:chitobiosyldiphosphodolichol beta-mannosyltransferase activity"/>
    <property type="evidence" value="ECO:0007669"/>
    <property type="project" value="UniProtKB-EC"/>
</dbReference>
<evidence type="ECO:0000256" key="7">
    <source>
        <dbReference type="ARBA" id="ARBA00022692"/>
    </source>
</evidence>
<keyword evidence="8" id="KW-0256">Endoplasmic reticulum</keyword>
<keyword evidence="10" id="KW-0472">Membrane</keyword>
<dbReference type="Proteomes" id="UP000184188">
    <property type="component" value="Unassembled WGS sequence"/>
</dbReference>
<gene>
    <name evidence="12" type="ORF">ASPZODRAFT_167328</name>
</gene>
<evidence type="ECO:0000256" key="6">
    <source>
        <dbReference type="ARBA" id="ARBA00022679"/>
    </source>
</evidence>
<evidence type="ECO:0000256" key="4">
    <source>
        <dbReference type="ARBA" id="ARBA00015841"/>
    </source>
</evidence>
<proteinExistence type="predicted"/>
<evidence type="ECO:0000256" key="8">
    <source>
        <dbReference type="ARBA" id="ARBA00022824"/>
    </source>
</evidence>
<dbReference type="CDD" id="cd03816">
    <property type="entry name" value="GT33_ALG1-like"/>
    <property type="match status" value="1"/>
</dbReference>
<dbReference type="EC" id="2.4.1.142" evidence="3"/>
<dbReference type="GO" id="GO:0005789">
    <property type="term" value="C:endoplasmic reticulum membrane"/>
    <property type="evidence" value="ECO:0007669"/>
    <property type="project" value="UniProtKB-SubCell"/>
</dbReference>
<dbReference type="PANTHER" id="PTHR13036">
    <property type="entry name" value="BETA1,4 MANNOSYLTRANSFERASE"/>
    <property type="match status" value="1"/>
</dbReference>
<accession>A0A1L9SEI0</accession>
<dbReference type="AlphaFoldDB" id="A0A1L9SEI0"/>
<dbReference type="GeneID" id="34613285"/>
<comment type="subcellular location">
    <subcellularLocation>
        <location evidence="1">Endoplasmic reticulum membrane</location>
        <topology evidence="1">Single-pass membrane protein</topology>
    </subcellularLocation>
</comment>
<evidence type="ECO:0000313" key="12">
    <source>
        <dbReference type="EMBL" id="OJJ45562.1"/>
    </source>
</evidence>
<evidence type="ECO:0000256" key="2">
    <source>
        <dbReference type="ARBA" id="ARBA00004922"/>
    </source>
</evidence>
<organism evidence="12 13">
    <name type="scientific">Penicilliopsis zonata CBS 506.65</name>
    <dbReference type="NCBI Taxonomy" id="1073090"/>
    <lineage>
        <taxon>Eukaryota</taxon>
        <taxon>Fungi</taxon>
        <taxon>Dikarya</taxon>
        <taxon>Ascomycota</taxon>
        <taxon>Pezizomycotina</taxon>
        <taxon>Eurotiomycetes</taxon>
        <taxon>Eurotiomycetidae</taxon>
        <taxon>Eurotiales</taxon>
        <taxon>Aspergillaceae</taxon>
        <taxon>Penicilliopsis</taxon>
    </lineage>
</organism>
<evidence type="ECO:0000256" key="3">
    <source>
        <dbReference type="ARBA" id="ARBA00012611"/>
    </source>
</evidence>
<dbReference type="OrthoDB" id="614844at2759"/>
<evidence type="ECO:0000256" key="1">
    <source>
        <dbReference type="ARBA" id="ARBA00004389"/>
    </source>
</evidence>
<evidence type="ECO:0000256" key="5">
    <source>
        <dbReference type="ARBA" id="ARBA00022676"/>
    </source>
</evidence>
<name>A0A1L9SEI0_9EURO</name>
<protein>
    <recommendedName>
        <fullName evidence="4">Chitobiosyldiphosphodolichol beta-mannosyltransferase</fullName>
        <ecNumber evidence="3">2.4.1.142</ecNumber>
    </recommendedName>
</protein>
<comment type="pathway">
    <text evidence="2">Protein modification; protein glycosylation.</text>
</comment>
<dbReference type="Pfam" id="PF13692">
    <property type="entry name" value="Glyco_trans_1_4"/>
    <property type="match status" value="1"/>
</dbReference>
<dbReference type="PANTHER" id="PTHR13036:SF0">
    <property type="entry name" value="CHITOBIOSYLDIPHOSPHODOLICHOL BETA-MANNOSYLTRANSFERASE"/>
    <property type="match status" value="1"/>
</dbReference>
<sequence>MMIDSIISIAFYISTVLTVLIWLLPSQYGQADASAQQAPKCKVQILVLGDIGRSPRMQYHALSIARKGGQVDIIGYNESEPHPDVSSHPNISIVPLPPHPAVLQTSNRILFLLYGPLKVLFQIGCLWVCLAYRTKPAKWLLVQNPPSIPSLAVASIVCFCRKTHLVIDWHNFGYSILALKLGPRHPLVRWSKWYEKTFCRYATAHLCVTRAMARVLKEDFALQAPILPLHDRPADLFQPIPDEKDRTRFLTSLPETEPIRAALEGSGNARVLVSSTSWTPDEDFSILLDALCQYSEIATSMAQKPEDSLPHIMAIITGKGPQREQYLKRIAELENAGKLEHATVRTTWLSMQDYARLLASASLGVSLHTSSSGVDLPMKVVDMFGAGLPVVGCQFEAWPELVHEGVNGRGFETATELADHLVDLFGHPDRLDTLRDGACIESTRRWDSEWDPVAGKLFGLVDSEVKID</sequence>
<reference evidence="13" key="1">
    <citation type="journal article" date="2017" name="Genome Biol.">
        <title>Comparative genomics reveals high biological diversity and specific adaptations in the industrially and medically important fungal genus Aspergillus.</title>
        <authorList>
            <person name="de Vries R.P."/>
            <person name="Riley R."/>
            <person name="Wiebenga A."/>
            <person name="Aguilar-Osorio G."/>
            <person name="Amillis S."/>
            <person name="Uchima C.A."/>
            <person name="Anderluh G."/>
            <person name="Asadollahi M."/>
            <person name="Askin M."/>
            <person name="Barry K."/>
            <person name="Battaglia E."/>
            <person name="Bayram O."/>
            <person name="Benocci T."/>
            <person name="Braus-Stromeyer S.A."/>
            <person name="Caldana C."/>
            <person name="Canovas D."/>
            <person name="Cerqueira G.C."/>
            <person name="Chen F."/>
            <person name="Chen W."/>
            <person name="Choi C."/>
            <person name="Clum A."/>
            <person name="Dos Santos R.A."/>
            <person name="Damasio A.R."/>
            <person name="Diallinas G."/>
            <person name="Emri T."/>
            <person name="Fekete E."/>
            <person name="Flipphi M."/>
            <person name="Freyberg S."/>
            <person name="Gallo A."/>
            <person name="Gournas C."/>
            <person name="Habgood R."/>
            <person name="Hainaut M."/>
            <person name="Harispe M.L."/>
            <person name="Henrissat B."/>
            <person name="Hilden K.S."/>
            <person name="Hope R."/>
            <person name="Hossain A."/>
            <person name="Karabika E."/>
            <person name="Karaffa L."/>
            <person name="Karanyi Z."/>
            <person name="Krasevec N."/>
            <person name="Kuo A."/>
            <person name="Kusch H."/>
            <person name="LaButti K."/>
            <person name="Lagendijk E.L."/>
            <person name="Lapidus A."/>
            <person name="Levasseur A."/>
            <person name="Lindquist E."/>
            <person name="Lipzen A."/>
            <person name="Logrieco A.F."/>
            <person name="MacCabe A."/>
            <person name="Maekelae M.R."/>
            <person name="Malavazi I."/>
            <person name="Melin P."/>
            <person name="Meyer V."/>
            <person name="Mielnichuk N."/>
            <person name="Miskei M."/>
            <person name="Molnar A.P."/>
            <person name="Mule G."/>
            <person name="Ngan C.Y."/>
            <person name="Orejas M."/>
            <person name="Orosz E."/>
            <person name="Ouedraogo J.P."/>
            <person name="Overkamp K.M."/>
            <person name="Park H.-S."/>
            <person name="Perrone G."/>
            <person name="Piumi F."/>
            <person name="Punt P.J."/>
            <person name="Ram A.F."/>
            <person name="Ramon A."/>
            <person name="Rauscher S."/>
            <person name="Record E."/>
            <person name="Riano-Pachon D.M."/>
            <person name="Robert V."/>
            <person name="Roehrig J."/>
            <person name="Ruller R."/>
            <person name="Salamov A."/>
            <person name="Salih N.S."/>
            <person name="Samson R.A."/>
            <person name="Sandor E."/>
            <person name="Sanguinetti M."/>
            <person name="Schuetze T."/>
            <person name="Sepcic K."/>
            <person name="Shelest E."/>
            <person name="Sherlock G."/>
            <person name="Sophianopoulou V."/>
            <person name="Squina F.M."/>
            <person name="Sun H."/>
            <person name="Susca A."/>
            <person name="Todd R.B."/>
            <person name="Tsang A."/>
            <person name="Unkles S.E."/>
            <person name="van de Wiele N."/>
            <person name="van Rossen-Uffink D."/>
            <person name="Oliveira J.V."/>
            <person name="Vesth T.C."/>
            <person name="Visser J."/>
            <person name="Yu J.-H."/>
            <person name="Zhou M."/>
            <person name="Andersen M.R."/>
            <person name="Archer D.B."/>
            <person name="Baker S.E."/>
            <person name="Benoit I."/>
            <person name="Brakhage A.A."/>
            <person name="Braus G.H."/>
            <person name="Fischer R."/>
            <person name="Frisvad J.C."/>
            <person name="Goldman G.H."/>
            <person name="Houbraken J."/>
            <person name="Oakley B."/>
            <person name="Pocsi I."/>
            <person name="Scazzocchio C."/>
            <person name="Seiboth B."/>
            <person name="vanKuyk P.A."/>
            <person name="Wortman J."/>
            <person name="Dyer P.S."/>
            <person name="Grigoriev I.V."/>
        </authorList>
    </citation>
    <scope>NUCLEOTIDE SEQUENCE [LARGE SCALE GENOMIC DNA]</scope>
    <source>
        <strain evidence="13">CBS 506.65</strain>
    </source>
</reference>
<evidence type="ECO:0000256" key="11">
    <source>
        <dbReference type="ARBA" id="ARBA00024899"/>
    </source>
</evidence>
<dbReference type="InterPro" id="IPR026051">
    <property type="entry name" value="ALG1-like"/>
</dbReference>
<dbReference type="STRING" id="1073090.A0A1L9SEI0"/>
<dbReference type="SUPFAM" id="SSF53756">
    <property type="entry name" value="UDP-Glycosyltransferase/glycogen phosphorylase"/>
    <property type="match status" value="1"/>
</dbReference>
<evidence type="ECO:0000313" key="13">
    <source>
        <dbReference type="Proteomes" id="UP000184188"/>
    </source>
</evidence>